<dbReference type="PANTHER" id="PTHR38033">
    <property type="entry name" value="MEMBRANE PROTEIN-RELATED"/>
    <property type="match status" value="1"/>
</dbReference>
<keyword evidence="1 3" id="KW-0472">Membrane</keyword>
<dbReference type="InterPro" id="IPR036737">
    <property type="entry name" value="OmpA-like_sf"/>
</dbReference>
<dbReference type="Proteomes" id="UP001548832">
    <property type="component" value="Unassembled WGS sequence"/>
</dbReference>
<feature type="region of interest" description="Disordered" evidence="2">
    <location>
        <begin position="435"/>
        <end position="474"/>
    </location>
</feature>
<accession>A0ABV2D9N3</accession>
<comment type="caution">
    <text evidence="5">The sequence shown here is derived from an EMBL/GenBank/DDBJ whole genome shotgun (WGS) entry which is preliminary data.</text>
</comment>
<gene>
    <name evidence="5" type="primary">icmH</name>
    <name evidence="5" type="ORF">ABVQ20_07110</name>
</gene>
<feature type="compositionally biased region" description="Basic and acidic residues" evidence="2">
    <location>
        <begin position="455"/>
        <end position="474"/>
    </location>
</feature>
<feature type="transmembrane region" description="Helical" evidence="3">
    <location>
        <begin position="264"/>
        <end position="283"/>
    </location>
</feature>
<sequence length="474" mass="50934">MANAETRPVRLDAGLTGSGFDRENAGVQQEFGVDEDFFGAGPPVGRNQFDAAFAQRERKPGSGDMRQRGDSSIDKAFDLAAINRLASAAAPLLWLAGRLNESAPPDNITEFRDRTIDEIKRFETAAMAKDVPSRIVRIARYALCAVIDDIILNTQWGGQSGWASSSLVGTLYNETWGGERFYDLLSQLQLNPEDNIDALELMAICLSIGFVGKYRVVDAGQGQLTRLRHDLYRTIRRVRGPYDRGLSATWQGVTAPHRPPRIMAAPWLAAAILLGLLAILWIFSSVSLRSSVETAAAQIRSLMPATPIVVDGAAVPAIPEPVPPVRQTQMQRLSKFLADDIAAGTVEVAPSGGDLLIRMLRASFPSGGKDLAQTEDALVGRIGTALNAESGPILVIGHTDNIPVGAGSALGDNMAISVARASSAAQMLRNHVSDPSRVSFEGRGETDPIASNATEEGRSRNRRVEFKIAAEKAP</sequence>
<reference evidence="5 6" key="1">
    <citation type="submission" date="2024-06" db="EMBL/GenBank/DDBJ databases">
        <authorList>
            <person name="Kim D.-U."/>
        </authorList>
    </citation>
    <scope>NUCLEOTIDE SEQUENCE [LARGE SCALE GENOMIC DNA]</scope>
    <source>
        <strain evidence="5 6">KACC15460</strain>
    </source>
</reference>
<dbReference type="Pfam" id="PF09850">
    <property type="entry name" value="DotU"/>
    <property type="match status" value="1"/>
</dbReference>
<evidence type="ECO:0000313" key="6">
    <source>
        <dbReference type="Proteomes" id="UP001548832"/>
    </source>
</evidence>
<keyword evidence="3" id="KW-1133">Transmembrane helix</keyword>
<dbReference type="CDD" id="cd07185">
    <property type="entry name" value="OmpA_C-like"/>
    <property type="match status" value="1"/>
</dbReference>
<dbReference type="NCBIfam" id="TIGR03349">
    <property type="entry name" value="IV_VI_DotU"/>
    <property type="match status" value="1"/>
</dbReference>
<dbReference type="InterPro" id="IPR017732">
    <property type="entry name" value="T4/T6SS_DotU"/>
</dbReference>
<dbReference type="SUPFAM" id="SSF103088">
    <property type="entry name" value="OmpA-like"/>
    <property type="match status" value="1"/>
</dbReference>
<feature type="region of interest" description="Disordered" evidence="2">
    <location>
        <begin position="1"/>
        <end position="22"/>
    </location>
</feature>
<evidence type="ECO:0000256" key="3">
    <source>
        <dbReference type="SAM" id="Phobius"/>
    </source>
</evidence>
<dbReference type="InterPro" id="IPR006665">
    <property type="entry name" value="OmpA-like"/>
</dbReference>
<dbReference type="PROSITE" id="PS51123">
    <property type="entry name" value="OMPA_2"/>
    <property type="match status" value="1"/>
</dbReference>
<keyword evidence="6" id="KW-1185">Reference proteome</keyword>
<dbReference type="Gene3D" id="3.30.1330.60">
    <property type="entry name" value="OmpA-like domain"/>
    <property type="match status" value="1"/>
</dbReference>
<evidence type="ECO:0000259" key="4">
    <source>
        <dbReference type="PROSITE" id="PS51123"/>
    </source>
</evidence>
<dbReference type="Pfam" id="PF00691">
    <property type="entry name" value="OmpA"/>
    <property type="match status" value="1"/>
</dbReference>
<dbReference type="EMBL" id="JBEWSZ010000001">
    <property type="protein sequence ID" value="MET2826741.1"/>
    <property type="molecule type" value="Genomic_DNA"/>
</dbReference>
<keyword evidence="3" id="KW-0812">Transmembrane</keyword>
<name>A0ABV2D9N3_9HYPH</name>
<proteinExistence type="predicted"/>
<protein>
    <submittedName>
        <fullName evidence="5">Type IVB secretion system protein IcmH/DotU</fullName>
    </submittedName>
</protein>
<organism evidence="5 6">
    <name type="scientific">Mesorhizobium shangrilense</name>
    <dbReference type="NCBI Taxonomy" id="460060"/>
    <lineage>
        <taxon>Bacteria</taxon>
        <taxon>Pseudomonadati</taxon>
        <taxon>Pseudomonadota</taxon>
        <taxon>Alphaproteobacteria</taxon>
        <taxon>Hyphomicrobiales</taxon>
        <taxon>Phyllobacteriaceae</taxon>
        <taxon>Mesorhizobium</taxon>
    </lineage>
</organism>
<evidence type="ECO:0000256" key="1">
    <source>
        <dbReference type="PROSITE-ProRule" id="PRU00473"/>
    </source>
</evidence>
<dbReference type="Gene3D" id="1.25.40.590">
    <property type="entry name" value="Type IV / VI secretion system, DotU"/>
    <property type="match status" value="1"/>
</dbReference>
<evidence type="ECO:0000313" key="5">
    <source>
        <dbReference type="EMBL" id="MET2826741.1"/>
    </source>
</evidence>
<dbReference type="RefSeq" id="WP_354458833.1">
    <property type="nucleotide sequence ID" value="NZ_JBEWSZ010000001.1"/>
</dbReference>
<dbReference type="PANTHER" id="PTHR38033:SF1">
    <property type="entry name" value="DOTU FAMILY TYPE IV_VI SECRETION SYSTEM PROTEIN"/>
    <property type="match status" value="1"/>
</dbReference>
<evidence type="ECO:0000256" key="2">
    <source>
        <dbReference type="SAM" id="MobiDB-lite"/>
    </source>
</evidence>
<feature type="domain" description="OmpA-like" evidence="4">
    <location>
        <begin position="351"/>
        <end position="472"/>
    </location>
</feature>
<dbReference type="NCBIfam" id="NF038228">
    <property type="entry name" value="IcmH_DotU_IVB"/>
    <property type="match status" value="1"/>
</dbReference>
<dbReference type="InterPro" id="IPR038522">
    <property type="entry name" value="T4/T6SS_DotU_sf"/>
</dbReference>